<dbReference type="InterPro" id="IPR025714">
    <property type="entry name" value="Methyltranfer_dom"/>
</dbReference>
<dbReference type="PANTHER" id="PTHR43861">
    <property type="entry name" value="TRANS-ACONITATE 2-METHYLTRANSFERASE-RELATED"/>
    <property type="match status" value="1"/>
</dbReference>
<dbReference type="InterPro" id="IPR029063">
    <property type="entry name" value="SAM-dependent_MTases_sf"/>
</dbReference>
<gene>
    <name evidence="2" type="ORF">QNI16_17975</name>
</gene>
<feature type="domain" description="Methyltransferase" evidence="1">
    <location>
        <begin position="45"/>
        <end position="129"/>
    </location>
</feature>
<accession>A0AAE3U700</accession>
<dbReference type="EMBL" id="JASJOS010000007">
    <property type="protein sequence ID" value="MDJ1482399.1"/>
    <property type="molecule type" value="Genomic_DNA"/>
</dbReference>
<keyword evidence="2" id="KW-0808">Transferase</keyword>
<comment type="caution">
    <text evidence="2">The sequence shown here is derived from an EMBL/GenBank/DDBJ whole genome shotgun (WGS) entry which is preliminary data.</text>
</comment>
<name>A0AAE3U700_9BACT</name>
<dbReference type="Gene3D" id="3.40.50.150">
    <property type="entry name" value="Vaccinia Virus protein VP39"/>
    <property type="match status" value="1"/>
</dbReference>
<dbReference type="PANTHER" id="PTHR43861:SF6">
    <property type="entry name" value="METHYLTRANSFERASE TYPE 11"/>
    <property type="match status" value="1"/>
</dbReference>
<reference evidence="2" key="1">
    <citation type="submission" date="2023-05" db="EMBL/GenBank/DDBJ databases">
        <authorList>
            <person name="Zhang X."/>
        </authorList>
    </citation>
    <scope>NUCLEOTIDE SEQUENCE</scope>
    <source>
        <strain evidence="2">YF14B1</strain>
    </source>
</reference>
<dbReference type="SUPFAM" id="SSF53335">
    <property type="entry name" value="S-adenosyl-L-methionine-dependent methyltransferases"/>
    <property type="match status" value="1"/>
</dbReference>
<evidence type="ECO:0000313" key="3">
    <source>
        <dbReference type="Proteomes" id="UP001241110"/>
    </source>
</evidence>
<dbReference type="GO" id="GO:0008168">
    <property type="term" value="F:methyltransferase activity"/>
    <property type="evidence" value="ECO:0007669"/>
    <property type="project" value="UniProtKB-KW"/>
</dbReference>
<evidence type="ECO:0000259" key="1">
    <source>
        <dbReference type="Pfam" id="PF13847"/>
    </source>
</evidence>
<sequence length="201" mass="23569">MEIRRKKTVERIYLTKEEFVQAENEVRFHEHLRRYAAVRRFCYGKVLDFACGCGYGSHLLAVNPDVSKVIGIDIDEEAVTWAKQEYTHEKIEFLAKDVVSLKEKFDTLVCLETIEHLQDLTIIQKVVENCNFGQLIISFPDKKSTHFNPFHFQDFVLQDIADLFPNYLTYYSFRTGDVQFVLLIKLPESAPSHIFRNIRDL</sequence>
<proteinExistence type="predicted"/>
<dbReference type="Pfam" id="PF13847">
    <property type="entry name" value="Methyltransf_31"/>
    <property type="match status" value="1"/>
</dbReference>
<evidence type="ECO:0000313" key="2">
    <source>
        <dbReference type="EMBL" id="MDJ1482399.1"/>
    </source>
</evidence>
<dbReference type="EC" id="2.1.1.-" evidence="2"/>
<dbReference type="RefSeq" id="WP_313981468.1">
    <property type="nucleotide sequence ID" value="NZ_JASJOS010000007.1"/>
</dbReference>
<dbReference type="AlphaFoldDB" id="A0AAE3U700"/>
<dbReference type="Proteomes" id="UP001241110">
    <property type="component" value="Unassembled WGS sequence"/>
</dbReference>
<protein>
    <submittedName>
        <fullName evidence="2">Class I SAM-dependent methyltransferase</fullName>
        <ecNumber evidence="2">2.1.1.-</ecNumber>
    </submittedName>
</protein>
<organism evidence="2 3">
    <name type="scientific">Xanthocytophaga flava</name>
    <dbReference type="NCBI Taxonomy" id="3048013"/>
    <lineage>
        <taxon>Bacteria</taxon>
        <taxon>Pseudomonadati</taxon>
        <taxon>Bacteroidota</taxon>
        <taxon>Cytophagia</taxon>
        <taxon>Cytophagales</taxon>
        <taxon>Rhodocytophagaceae</taxon>
        <taxon>Xanthocytophaga</taxon>
    </lineage>
</organism>
<dbReference type="GO" id="GO:0032259">
    <property type="term" value="P:methylation"/>
    <property type="evidence" value="ECO:0007669"/>
    <property type="project" value="UniProtKB-KW"/>
</dbReference>
<keyword evidence="2" id="KW-0489">Methyltransferase</keyword>